<dbReference type="PROSITE" id="PS51787">
    <property type="entry name" value="LON_N"/>
    <property type="match status" value="1"/>
</dbReference>
<comment type="caution">
    <text evidence="2">The sequence shown here is derived from an EMBL/GenBank/DDBJ whole genome shotgun (WGS) entry which is preliminary data.</text>
</comment>
<dbReference type="PANTHER" id="PTHR46732:SF8">
    <property type="entry name" value="ATP-DEPENDENT PROTEASE LA (LON) DOMAIN PROTEIN"/>
    <property type="match status" value="1"/>
</dbReference>
<dbReference type="STRING" id="28066.RF819_16645"/>
<evidence type="ECO:0000313" key="2">
    <source>
        <dbReference type="EMBL" id="OOV08132.1"/>
    </source>
</evidence>
<organism evidence="2 3">
    <name type="scientific">Rhodoferax fermentans</name>
    <dbReference type="NCBI Taxonomy" id="28066"/>
    <lineage>
        <taxon>Bacteria</taxon>
        <taxon>Pseudomonadati</taxon>
        <taxon>Pseudomonadota</taxon>
        <taxon>Betaproteobacteria</taxon>
        <taxon>Burkholderiales</taxon>
        <taxon>Comamonadaceae</taxon>
        <taxon>Rhodoferax</taxon>
    </lineage>
</organism>
<accession>A0A1T1AVK1</accession>
<protein>
    <submittedName>
        <fullName evidence="2">Peptidase S16</fullName>
    </submittedName>
</protein>
<dbReference type="PANTHER" id="PTHR46732">
    <property type="entry name" value="ATP-DEPENDENT PROTEASE LA (LON) DOMAIN PROTEIN"/>
    <property type="match status" value="1"/>
</dbReference>
<dbReference type="Proteomes" id="UP000190750">
    <property type="component" value="Unassembled WGS sequence"/>
</dbReference>
<dbReference type="InterPro" id="IPR046336">
    <property type="entry name" value="Lon_prtase_N_sf"/>
</dbReference>
<evidence type="ECO:0000313" key="3">
    <source>
        <dbReference type="Proteomes" id="UP000190750"/>
    </source>
</evidence>
<dbReference type="SUPFAM" id="SSF88697">
    <property type="entry name" value="PUA domain-like"/>
    <property type="match status" value="1"/>
</dbReference>
<dbReference type="EMBL" id="MTJN01000002">
    <property type="protein sequence ID" value="OOV08132.1"/>
    <property type="molecule type" value="Genomic_DNA"/>
</dbReference>
<dbReference type="SMART" id="SM00464">
    <property type="entry name" value="LON"/>
    <property type="match status" value="1"/>
</dbReference>
<sequence length="219" mass="24199">MTDTLALQSVPLFPLSTVLFPGGYLPLQIFEVRYLDMVGKCFKTGAPFGVVTLNQGSEVRQPPSGLPDSAQVADEIFYPTGTLARITALSRPQPGLMLIQCTGAQRFTVKTHQLLKHGLWVADVNLLPADQSVPIPPDLQAVASTLLRVINTLLEQELPADQMPIHEPYRLDDCAWVANRWCELLPMPLELKHQLMALDNPLVRLELVSDLLERNGIAT</sequence>
<dbReference type="Gene3D" id="1.10.4060.10">
    <property type="entry name" value="BPP1347 like domain"/>
    <property type="match status" value="1"/>
</dbReference>
<gene>
    <name evidence="2" type="ORF">RF819_16645</name>
</gene>
<dbReference type="Pfam" id="PF02190">
    <property type="entry name" value="LON_substr_bdg"/>
    <property type="match status" value="1"/>
</dbReference>
<feature type="domain" description="Lon N-terminal" evidence="1">
    <location>
        <begin position="7"/>
        <end position="216"/>
    </location>
</feature>
<dbReference type="OrthoDB" id="8558970at2"/>
<reference evidence="2 3" key="1">
    <citation type="submission" date="2017-01" db="EMBL/GenBank/DDBJ databases">
        <title>Genome sequencing of Rhodoferax fermentans JCM 7819.</title>
        <authorList>
            <person name="Kim Y.J."/>
            <person name="Farh M.E.-A."/>
            <person name="Yang D.-C."/>
        </authorList>
    </citation>
    <scope>NUCLEOTIDE SEQUENCE [LARGE SCALE GENOMIC DNA]</scope>
    <source>
        <strain evidence="2 3">JCM 7819</strain>
    </source>
</reference>
<dbReference type="InterPro" id="IPR015947">
    <property type="entry name" value="PUA-like_sf"/>
</dbReference>
<keyword evidence="3" id="KW-1185">Reference proteome</keyword>
<proteinExistence type="predicted"/>
<dbReference type="RefSeq" id="WP_078366000.1">
    <property type="nucleotide sequence ID" value="NZ_MTJN01000002.1"/>
</dbReference>
<evidence type="ECO:0000259" key="1">
    <source>
        <dbReference type="PROSITE" id="PS51787"/>
    </source>
</evidence>
<dbReference type="AlphaFoldDB" id="A0A1T1AVK1"/>
<name>A0A1T1AVK1_RHOFE</name>
<dbReference type="InterPro" id="IPR003111">
    <property type="entry name" value="Lon_prtase_N"/>
</dbReference>
<dbReference type="Gene3D" id="2.30.130.40">
    <property type="entry name" value="LON domain-like"/>
    <property type="match status" value="1"/>
</dbReference>